<accession>A0A087SG48</accession>
<organism evidence="2 3">
    <name type="scientific">Auxenochlorella protothecoides</name>
    <name type="common">Green microalga</name>
    <name type="synonym">Chlorella protothecoides</name>
    <dbReference type="NCBI Taxonomy" id="3075"/>
    <lineage>
        <taxon>Eukaryota</taxon>
        <taxon>Viridiplantae</taxon>
        <taxon>Chlorophyta</taxon>
        <taxon>core chlorophytes</taxon>
        <taxon>Trebouxiophyceae</taxon>
        <taxon>Chlorellales</taxon>
        <taxon>Chlorellaceae</taxon>
        <taxon>Auxenochlorella</taxon>
    </lineage>
</organism>
<name>A0A087SG48_AUXPR</name>
<reference evidence="2 3" key="1">
    <citation type="journal article" date="2014" name="BMC Genomics">
        <title>Oil accumulation mechanisms of the oleaginous microalga Chlorella protothecoides revealed through its genome, transcriptomes, and proteomes.</title>
        <authorList>
            <person name="Gao C."/>
            <person name="Wang Y."/>
            <person name="Shen Y."/>
            <person name="Yan D."/>
            <person name="He X."/>
            <person name="Dai J."/>
            <person name="Wu Q."/>
        </authorList>
    </citation>
    <scope>NUCLEOTIDE SEQUENCE [LARGE SCALE GENOMIC DNA]</scope>
    <source>
        <strain evidence="2 3">0710</strain>
    </source>
</reference>
<evidence type="ECO:0000313" key="3">
    <source>
        <dbReference type="Proteomes" id="UP000028924"/>
    </source>
</evidence>
<feature type="region of interest" description="Disordered" evidence="1">
    <location>
        <begin position="92"/>
        <end position="121"/>
    </location>
</feature>
<proteinExistence type="predicted"/>
<dbReference type="AlphaFoldDB" id="A0A087SG48"/>
<dbReference type="RefSeq" id="XP_011397590.1">
    <property type="nucleotide sequence ID" value="XM_011399288.1"/>
</dbReference>
<feature type="region of interest" description="Disordered" evidence="1">
    <location>
        <begin position="37"/>
        <end position="73"/>
    </location>
</feature>
<dbReference type="EMBL" id="KL662109">
    <property type="protein sequence ID" value="KFM24702.1"/>
    <property type="molecule type" value="Genomic_DNA"/>
</dbReference>
<dbReference type="GeneID" id="23613811"/>
<sequence length="148" mass="15699">MRLARRHSARGDTVPSLPAHLRPCPYISLDTLSPSTRRASVRPLAADPPHPTLTPAAGSPPTLHTPPPFPFLFSPPLPRDAACAAPPFSTKTAALKGARGKQGCAGRRADSSEARTPPPSHCSLISRSAAWLTRTAGPMLEQRVSVFQ</sequence>
<dbReference type="Proteomes" id="UP000028924">
    <property type="component" value="Unassembled WGS sequence"/>
</dbReference>
<evidence type="ECO:0000256" key="1">
    <source>
        <dbReference type="SAM" id="MobiDB-lite"/>
    </source>
</evidence>
<gene>
    <name evidence="2" type="ORF">F751_2420</name>
</gene>
<protein>
    <submittedName>
        <fullName evidence="2">Uncharacterized protein</fullName>
    </submittedName>
</protein>
<evidence type="ECO:0000313" key="2">
    <source>
        <dbReference type="EMBL" id="KFM24702.1"/>
    </source>
</evidence>
<feature type="compositionally biased region" description="Pro residues" evidence="1">
    <location>
        <begin position="63"/>
        <end position="73"/>
    </location>
</feature>
<dbReference type="KEGG" id="apro:F751_2420"/>
<keyword evidence="3" id="KW-1185">Reference proteome</keyword>